<dbReference type="Proteomes" id="UP000386281">
    <property type="component" value="Unassembled WGS sequence"/>
</dbReference>
<dbReference type="RefSeq" id="WP_209887472.1">
    <property type="nucleotide sequence ID" value="NZ_CAACXN010000015.1"/>
</dbReference>
<evidence type="ECO:0000313" key="3">
    <source>
        <dbReference type="Proteomes" id="UP000386281"/>
    </source>
</evidence>
<proteinExistence type="predicted"/>
<dbReference type="GO" id="GO:0003700">
    <property type="term" value="F:DNA-binding transcription factor activity"/>
    <property type="evidence" value="ECO:0007669"/>
    <property type="project" value="InterPro"/>
</dbReference>
<dbReference type="PANTHER" id="PTHR33164">
    <property type="entry name" value="TRANSCRIPTIONAL REGULATOR, MARR FAMILY"/>
    <property type="match status" value="1"/>
</dbReference>
<dbReference type="Gene3D" id="1.10.10.10">
    <property type="entry name" value="Winged helix-like DNA-binding domain superfamily/Winged helix DNA-binding domain"/>
    <property type="match status" value="1"/>
</dbReference>
<dbReference type="SMART" id="SM00347">
    <property type="entry name" value="HTH_MARR"/>
    <property type="match status" value="1"/>
</dbReference>
<dbReference type="GO" id="GO:0006950">
    <property type="term" value="P:response to stress"/>
    <property type="evidence" value="ECO:0007669"/>
    <property type="project" value="TreeGrafter"/>
</dbReference>
<protein>
    <submittedName>
        <fullName evidence="2">Homoprotocatechuate degradation operon regulator, HpaR</fullName>
    </submittedName>
</protein>
<dbReference type="AlphaFoldDB" id="A0A449D9P2"/>
<gene>
    <name evidence="2" type="ORF">NCTC12391_02390</name>
</gene>
<organism evidence="2 3">
    <name type="scientific">Brevibacterium casei</name>
    <dbReference type="NCBI Taxonomy" id="33889"/>
    <lineage>
        <taxon>Bacteria</taxon>
        <taxon>Bacillati</taxon>
        <taxon>Actinomycetota</taxon>
        <taxon>Actinomycetes</taxon>
        <taxon>Micrococcales</taxon>
        <taxon>Brevibacteriaceae</taxon>
        <taxon>Brevibacterium</taxon>
    </lineage>
</organism>
<accession>A0A449D9P2</accession>
<dbReference type="SUPFAM" id="SSF46785">
    <property type="entry name" value="Winged helix' DNA-binding domain"/>
    <property type="match status" value="1"/>
</dbReference>
<name>A0A449D9P2_9MICO</name>
<feature type="domain" description="HTH marR-type" evidence="1">
    <location>
        <begin position="8"/>
        <end position="138"/>
    </location>
</feature>
<dbReference type="InterPro" id="IPR036388">
    <property type="entry name" value="WH-like_DNA-bd_sf"/>
</dbReference>
<evidence type="ECO:0000313" key="2">
    <source>
        <dbReference type="EMBL" id="VEW14244.1"/>
    </source>
</evidence>
<evidence type="ECO:0000259" key="1">
    <source>
        <dbReference type="PROSITE" id="PS50995"/>
    </source>
</evidence>
<sequence>MNASPHAHEPLLLALRRLRTDLAARDRVVAEAAHLKDSDLTVLEVLNREGPQSPTTLARRTNTHLATMTGVLTRLEKEGWIERRPDANDRRSIRIHATSVERFNALYAESIDQLHAVFDRWPPEQAQAFLSSITDIAQALETPADAESAAR</sequence>
<dbReference type="Pfam" id="PF01047">
    <property type="entry name" value="MarR"/>
    <property type="match status" value="1"/>
</dbReference>
<dbReference type="PRINTS" id="PR00598">
    <property type="entry name" value="HTHMARR"/>
</dbReference>
<dbReference type="InterPro" id="IPR000835">
    <property type="entry name" value="HTH_MarR-typ"/>
</dbReference>
<reference evidence="2 3" key="1">
    <citation type="submission" date="2019-02" db="EMBL/GenBank/DDBJ databases">
        <authorList>
            <consortium name="Pathogen Informatics"/>
        </authorList>
    </citation>
    <scope>NUCLEOTIDE SEQUENCE [LARGE SCALE GENOMIC DNA]</scope>
    <source>
        <strain evidence="2 3">3012STDY7078520</strain>
    </source>
</reference>
<dbReference type="PROSITE" id="PS50995">
    <property type="entry name" value="HTH_MARR_2"/>
    <property type="match status" value="1"/>
</dbReference>
<dbReference type="InterPro" id="IPR039422">
    <property type="entry name" value="MarR/SlyA-like"/>
</dbReference>
<dbReference type="PANTHER" id="PTHR33164:SF43">
    <property type="entry name" value="HTH-TYPE TRANSCRIPTIONAL REPRESSOR YETL"/>
    <property type="match status" value="1"/>
</dbReference>
<dbReference type="InterPro" id="IPR036390">
    <property type="entry name" value="WH_DNA-bd_sf"/>
</dbReference>
<dbReference type="EMBL" id="CAACXN010000015">
    <property type="protein sequence ID" value="VEW14244.1"/>
    <property type="molecule type" value="Genomic_DNA"/>
</dbReference>